<dbReference type="GO" id="GO:0005739">
    <property type="term" value="C:mitochondrion"/>
    <property type="evidence" value="ECO:0007669"/>
    <property type="project" value="UniProtKB-SubCell"/>
</dbReference>
<dbReference type="OrthoDB" id="425114at2759"/>
<dbReference type="Pfam" id="PF13500">
    <property type="entry name" value="AAA_26"/>
    <property type="match status" value="1"/>
</dbReference>
<name>A0A8A3PGB9_9HELO</name>
<evidence type="ECO:0000313" key="5">
    <source>
        <dbReference type="EMBL" id="QSZ34312.1"/>
    </source>
</evidence>
<dbReference type="PANTHER" id="PTHR42684">
    <property type="entry name" value="ADENOSYLMETHIONINE-8-AMINO-7-OXONONANOATE AMINOTRANSFERASE"/>
    <property type="match status" value="1"/>
</dbReference>
<evidence type="ECO:0008006" key="7">
    <source>
        <dbReference type="Google" id="ProtNLM"/>
    </source>
</evidence>
<dbReference type="Gene3D" id="3.90.1150.10">
    <property type="entry name" value="Aspartate Aminotransferase, domain 1"/>
    <property type="match status" value="2"/>
</dbReference>
<dbReference type="InterPro" id="IPR005814">
    <property type="entry name" value="Aminotrans_3"/>
</dbReference>
<dbReference type="SUPFAM" id="SSF52540">
    <property type="entry name" value="P-loop containing nucleoside triphosphate hydrolases"/>
    <property type="match status" value="1"/>
</dbReference>
<dbReference type="FunFam" id="3.90.1150.10:FF:000080">
    <property type="entry name" value="Bifunctional dethiobiotin synthetase/adenosylmethionine-8-amino-7-oxononanoate aminotransferase"/>
    <property type="match status" value="1"/>
</dbReference>
<dbReference type="Pfam" id="PF00202">
    <property type="entry name" value="Aminotran_3"/>
    <property type="match status" value="2"/>
</dbReference>
<dbReference type="Gene3D" id="3.40.640.10">
    <property type="entry name" value="Type I PLP-dependent aspartate aminotransferase-like (Major domain)"/>
    <property type="match status" value="1"/>
</dbReference>
<evidence type="ECO:0000256" key="4">
    <source>
        <dbReference type="ARBA" id="ARBA00022898"/>
    </source>
</evidence>
<dbReference type="SUPFAM" id="SSF53383">
    <property type="entry name" value="PLP-dependent transferases"/>
    <property type="match status" value="1"/>
</dbReference>
<evidence type="ECO:0000256" key="2">
    <source>
        <dbReference type="ARBA" id="ARBA00022576"/>
    </source>
</evidence>
<keyword evidence="4" id="KW-0663">Pyridoxal phosphate</keyword>
<keyword evidence="2" id="KW-0032">Aminotransferase</keyword>
<evidence type="ECO:0000256" key="1">
    <source>
        <dbReference type="ARBA" id="ARBA00004173"/>
    </source>
</evidence>
<dbReference type="GO" id="GO:0004015">
    <property type="term" value="F:adenosylmethionine-8-amino-7-oxononanoate transaminase activity"/>
    <property type="evidence" value="ECO:0007669"/>
    <property type="project" value="TreeGrafter"/>
</dbReference>
<dbReference type="Gene3D" id="3.40.50.300">
    <property type="entry name" value="P-loop containing nucleotide triphosphate hydrolases"/>
    <property type="match status" value="1"/>
</dbReference>
<dbReference type="GO" id="GO:0009102">
    <property type="term" value="P:biotin biosynthetic process"/>
    <property type="evidence" value="ECO:0007669"/>
    <property type="project" value="TreeGrafter"/>
</dbReference>
<sequence length="824" mass="90682">MYKPPPSLLSRSLPVYHLTAPNTSLGKTIFSTLLCRQLLARKQTPYYLKPISTGPLDEADDGHIGRFAKGTKIECLFRYGEAVSPHVAARGVKPPNGHEIVTAISEQVQKWTRNHEKGQEGLIIVEGAGGVHSPTPSGTSQVDALRPLRMPVFLVGDPKLGGISATISAWESLHLRGYDIDSVLIFQEEKYGNYAYLSKYFQERGIATTVIPPPPNQIPNLQEDQESMASYYSSIAQSGEIEALVESSRQRNLSRIEDLEQMATKAHKTFWYPFTQMKQLSPDQILPIDSAYGDYFQTLSTPDLSEPSLQQQNENNLLTPTLDGSGSWWTQGLGHGNPNLALAAAYASGRYGHCIFASTIHSPALKLANHLLANLKNPRASRVFYSDNGSTGMEVAVKMALTAATKNYRWGNDRAKRHEVGVIGLKGSYHGDTIGAMNLSEASVYNEKVNWYRGRGLWFDVPKVWMKNGKWLVYDMNGENVEKSFDELEYVFSPHRDASHLKKKYEKHILAELQRAHGKGMKFGALVIEPIVLGAGGMLFCDPLFQRTLTNVIRNVPDYFFGKVHPTSPDAPLPSPTKWSRLPVIHDEVFTGLYRLGHFSASTLLHTNPDISVHAKLLTGGLLPLCATVASESIYEAFLGDEKSEALLHGHSYTGHAVGCEVARVGLETMQALDNDKDGGWEGFRRDWGVDTASRSKATGGTTLDTEVKKVGSGEQEKAQVWSIWSRDFVTSLSHLESVDGVVALGSVLAITFKDEQGGGYTSKVTEVVRERLLLGGGDAEGKSPEWNIHARILGNVVYVMGSQVMTAEQVKSIEGRLGEILRA</sequence>
<keyword evidence="3" id="KW-0808">Transferase</keyword>
<evidence type="ECO:0000256" key="3">
    <source>
        <dbReference type="ARBA" id="ARBA00022679"/>
    </source>
</evidence>
<dbReference type="EMBL" id="CP063408">
    <property type="protein sequence ID" value="QSZ34312.1"/>
    <property type="molecule type" value="Genomic_DNA"/>
</dbReference>
<dbReference type="InterPro" id="IPR015422">
    <property type="entry name" value="PyrdxlP-dep_Trfase_small"/>
</dbReference>
<reference evidence="5" key="1">
    <citation type="submission" date="2020-10" db="EMBL/GenBank/DDBJ databases">
        <title>Genome Sequence of Monilinia vaccinii-corymbosi Sheds Light on Mummy Berry Disease Infection of Blueberry and Mating Type.</title>
        <authorList>
            <person name="Yow A.G."/>
            <person name="Zhang Y."/>
            <person name="Bansal K."/>
            <person name="Eacker S.M."/>
            <person name="Sullivan S."/>
            <person name="Liachko I."/>
            <person name="Cubeta M.A."/>
            <person name="Rollins J.A."/>
            <person name="Ashrafi H."/>
        </authorList>
    </citation>
    <scope>NUCLEOTIDE SEQUENCE</scope>
    <source>
        <strain evidence="5">RL-1</strain>
    </source>
</reference>
<dbReference type="AlphaFoldDB" id="A0A8A3PGB9"/>
<evidence type="ECO:0000313" key="6">
    <source>
        <dbReference type="Proteomes" id="UP000672032"/>
    </source>
</evidence>
<dbReference type="InterPro" id="IPR015421">
    <property type="entry name" value="PyrdxlP-dep_Trfase_major"/>
</dbReference>
<organism evidence="5 6">
    <name type="scientific">Monilinia vaccinii-corymbosi</name>
    <dbReference type="NCBI Taxonomy" id="61207"/>
    <lineage>
        <taxon>Eukaryota</taxon>
        <taxon>Fungi</taxon>
        <taxon>Dikarya</taxon>
        <taxon>Ascomycota</taxon>
        <taxon>Pezizomycotina</taxon>
        <taxon>Leotiomycetes</taxon>
        <taxon>Helotiales</taxon>
        <taxon>Sclerotiniaceae</taxon>
        <taxon>Monilinia</taxon>
    </lineage>
</organism>
<comment type="subcellular location">
    <subcellularLocation>
        <location evidence="1">Mitochondrion</location>
    </subcellularLocation>
</comment>
<dbReference type="CDD" id="cd03109">
    <property type="entry name" value="DTBS"/>
    <property type="match status" value="1"/>
</dbReference>
<dbReference type="InterPro" id="IPR027417">
    <property type="entry name" value="P-loop_NTPase"/>
</dbReference>
<dbReference type="PROSITE" id="PS00600">
    <property type="entry name" value="AA_TRANSFER_CLASS_3"/>
    <property type="match status" value="1"/>
</dbReference>
<dbReference type="GO" id="GO:0030170">
    <property type="term" value="F:pyridoxal phosphate binding"/>
    <property type="evidence" value="ECO:0007669"/>
    <property type="project" value="InterPro"/>
</dbReference>
<dbReference type="Proteomes" id="UP000672032">
    <property type="component" value="Chromosome 4"/>
</dbReference>
<dbReference type="GO" id="GO:0004141">
    <property type="term" value="F:dethiobiotin synthase activity"/>
    <property type="evidence" value="ECO:0007669"/>
    <property type="project" value="TreeGrafter"/>
</dbReference>
<proteinExistence type="predicted"/>
<gene>
    <name evidence="5" type="ORF">DSL72_005903</name>
</gene>
<protein>
    <recommendedName>
        <fullName evidence="7">Dethiobiotin synthase</fullName>
    </recommendedName>
</protein>
<accession>A0A8A3PGB9</accession>
<dbReference type="InterPro" id="IPR015424">
    <property type="entry name" value="PyrdxlP-dep_Trfase"/>
</dbReference>
<dbReference type="PANTHER" id="PTHR42684:SF3">
    <property type="entry name" value="ADENOSYLMETHIONINE-8-AMINO-7-OXONONANOATE AMINOTRANSFERASE"/>
    <property type="match status" value="1"/>
</dbReference>
<dbReference type="InterPro" id="IPR049704">
    <property type="entry name" value="Aminotrans_3_PPA_site"/>
</dbReference>
<keyword evidence="6" id="KW-1185">Reference proteome</keyword>